<dbReference type="GO" id="GO:0009507">
    <property type="term" value="C:chloroplast"/>
    <property type="evidence" value="ECO:0000318"/>
    <property type="project" value="GO_Central"/>
</dbReference>
<evidence type="ECO:0000313" key="2">
    <source>
        <dbReference type="EMBL" id="PNR45757.1"/>
    </source>
</evidence>
<dbReference type="EnsemblPlants" id="Pp3c11_24610V3.1">
    <property type="protein sequence ID" value="Pp3c11_24610V3.1"/>
    <property type="gene ID" value="Pp3c11_24610"/>
</dbReference>
<dbReference type="EMBL" id="ABEU02000011">
    <property type="protein sequence ID" value="PNR45757.1"/>
    <property type="molecule type" value="Genomic_DNA"/>
</dbReference>
<dbReference type="GO" id="GO:0000155">
    <property type="term" value="F:phosphorelay sensor kinase activity"/>
    <property type="evidence" value="ECO:0007669"/>
    <property type="project" value="InterPro"/>
</dbReference>
<dbReference type="eggNOG" id="ENOG502QPUM">
    <property type="taxonomic scope" value="Eukaryota"/>
</dbReference>
<evidence type="ECO:0000313" key="4">
    <source>
        <dbReference type="Proteomes" id="UP000006727"/>
    </source>
</evidence>
<dbReference type="STRING" id="3218.A9SYV2"/>
<dbReference type="OrthoDB" id="43364at2759"/>
<dbReference type="PANTHER" id="PTHR48206">
    <property type="entry name" value="CHLOROPLAST SENSOR KINASE, CHLOROPLASTIC"/>
    <property type="match status" value="1"/>
</dbReference>
<sequence>MAATTTNSLVLYYQLSQKALGLNVNLSPNRNPVCCVVSPRFKALALGIQCFQGVPSAPVSQTDGNSRSIRPANEVKVPEKIVPQSVELPISALAIADVIGAGFTAVKKPADSKHFFTTASAEFLALCTEQLGLCQDIVGTPARFTVYIRPAESYSTGQLEFHCIAVYPSHQDELLVLKQSDTLVPISLAEAKLINQEVVEVANGSAILLPMVKDLFLIGFIVVEGVTTRSSTSSSPKAAKLKPIKPVWPPKKERSPVAIPLSKQQLSELSKIALTLALACVVDQRALLLQKSNMKKVEQIDGLLEQAQAPLQAIRTLSQLMLPQFKRGEISRDLIEDILVQGARMKDVLQQLQNVTKSGPSIIQSSQDWEGNVEELPESKLASENRRLHSHGENTDNIRRQGSLPAAHSDGRADVEAPMPPLTLAPVPEYDISRPCDVAKVLKQLGEAANGLANKRGQNLQITSCSPLHAAVNSASLHRVCSHILETALQHAPRGGYVRANAMRAPGGGVLIIIEDGDLSTKGFNSARAWRGSDLEYALLGEDFRFVQKIVKQEGGVLRVLAPVQKDLPLGGGTYVEIWLPAVPNFEDFQNGDDAFLGTEP</sequence>
<feature type="compositionally biased region" description="Basic and acidic residues" evidence="1">
    <location>
        <begin position="377"/>
        <end position="399"/>
    </location>
</feature>
<dbReference type="InterPro" id="IPR053334">
    <property type="entry name" value="Chloroplast_Sensor_Kinase"/>
</dbReference>
<evidence type="ECO:0000313" key="3">
    <source>
        <dbReference type="EnsemblPlants" id="Pp3c11_24610V3.1"/>
    </source>
</evidence>
<dbReference type="FunCoup" id="A9SYV2">
    <property type="interactions" value="1368"/>
</dbReference>
<reference evidence="2 4" key="1">
    <citation type="journal article" date="2008" name="Science">
        <title>The Physcomitrella genome reveals evolutionary insights into the conquest of land by plants.</title>
        <authorList>
            <person name="Rensing S."/>
            <person name="Lang D."/>
            <person name="Zimmer A."/>
            <person name="Terry A."/>
            <person name="Salamov A."/>
            <person name="Shapiro H."/>
            <person name="Nishiyama T."/>
            <person name="Perroud P.-F."/>
            <person name="Lindquist E."/>
            <person name="Kamisugi Y."/>
            <person name="Tanahashi T."/>
            <person name="Sakakibara K."/>
            <person name="Fujita T."/>
            <person name="Oishi K."/>
            <person name="Shin-I T."/>
            <person name="Kuroki Y."/>
            <person name="Toyoda A."/>
            <person name="Suzuki Y."/>
            <person name="Hashimoto A."/>
            <person name="Yamaguchi K."/>
            <person name="Sugano A."/>
            <person name="Kohara Y."/>
            <person name="Fujiyama A."/>
            <person name="Anterola A."/>
            <person name="Aoki S."/>
            <person name="Ashton N."/>
            <person name="Barbazuk W.B."/>
            <person name="Barker E."/>
            <person name="Bennetzen J."/>
            <person name="Bezanilla M."/>
            <person name="Blankenship R."/>
            <person name="Cho S.H."/>
            <person name="Dutcher S."/>
            <person name="Estelle M."/>
            <person name="Fawcett J.A."/>
            <person name="Gundlach H."/>
            <person name="Hanada K."/>
            <person name="Heyl A."/>
            <person name="Hicks K.A."/>
            <person name="Hugh J."/>
            <person name="Lohr M."/>
            <person name="Mayer K."/>
            <person name="Melkozernov A."/>
            <person name="Murata T."/>
            <person name="Nelson D."/>
            <person name="Pils B."/>
            <person name="Prigge M."/>
            <person name="Reiss B."/>
            <person name="Renner T."/>
            <person name="Rombauts S."/>
            <person name="Rushton P."/>
            <person name="Sanderfoot A."/>
            <person name="Schween G."/>
            <person name="Shiu S.-H."/>
            <person name="Stueber K."/>
            <person name="Theodoulou F.L."/>
            <person name="Tu H."/>
            <person name="Van de Peer Y."/>
            <person name="Verrier P.J."/>
            <person name="Waters E."/>
            <person name="Wood A."/>
            <person name="Yang L."/>
            <person name="Cove D."/>
            <person name="Cuming A."/>
            <person name="Hasebe M."/>
            <person name="Lucas S."/>
            <person name="Mishler D.B."/>
            <person name="Reski R."/>
            <person name="Grigoriev I."/>
            <person name="Quatrano R.S."/>
            <person name="Boore J.L."/>
        </authorList>
    </citation>
    <scope>NUCLEOTIDE SEQUENCE [LARGE SCALE GENOMIC DNA]</scope>
    <source>
        <strain evidence="3 4">cv. Gransden 2004</strain>
    </source>
</reference>
<accession>A9SYV2</accession>
<dbReference type="CDD" id="cd00082">
    <property type="entry name" value="HisKA"/>
    <property type="match status" value="1"/>
</dbReference>
<dbReference type="InterPro" id="IPR036890">
    <property type="entry name" value="HATPase_C_sf"/>
</dbReference>
<dbReference type="PANTHER" id="PTHR48206:SF1">
    <property type="entry name" value="CHLOROPLAST SENSOR KINASE, CHLOROPLASTIC"/>
    <property type="match status" value="1"/>
</dbReference>
<dbReference type="KEGG" id="ppp:112288569"/>
<gene>
    <name evidence="3" type="primary">LOC112288569</name>
    <name evidence="2" type="ORF">PHYPA_015528</name>
</gene>
<organism evidence="2">
    <name type="scientific">Physcomitrium patens</name>
    <name type="common">Spreading-leaved earth moss</name>
    <name type="synonym">Physcomitrella patens</name>
    <dbReference type="NCBI Taxonomy" id="3218"/>
    <lineage>
        <taxon>Eukaryota</taxon>
        <taxon>Viridiplantae</taxon>
        <taxon>Streptophyta</taxon>
        <taxon>Embryophyta</taxon>
        <taxon>Bryophyta</taxon>
        <taxon>Bryophytina</taxon>
        <taxon>Bryopsida</taxon>
        <taxon>Funariidae</taxon>
        <taxon>Funariales</taxon>
        <taxon>Funariaceae</taxon>
        <taxon>Physcomitrium</taxon>
    </lineage>
</organism>
<dbReference type="GO" id="GO:0010109">
    <property type="term" value="P:regulation of photosynthesis"/>
    <property type="evidence" value="ECO:0000318"/>
    <property type="project" value="GO_Central"/>
</dbReference>
<dbReference type="SUPFAM" id="SSF55874">
    <property type="entry name" value="ATPase domain of HSP90 chaperone/DNA topoisomerase II/histidine kinase"/>
    <property type="match status" value="1"/>
</dbReference>
<evidence type="ECO:0008006" key="5">
    <source>
        <dbReference type="Google" id="ProtNLM"/>
    </source>
</evidence>
<dbReference type="Gramene" id="Pp3c11_24610V3.2">
    <property type="protein sequence ID" value="Pp3c11_24610V3.2"/>
    <property type="gene ID" value="Pp3c11_24610"/>
</dbReference>
<proteinExistence type="predicted"/>
<feature type="region of interest" description="Disordered" evidence="1">
    <location>
        <begin position="361"/>
        <end position="419"/>
    </location>
</feature>
<reference evidence="2 4" key="2">
    <citation type="journal article" date="2018" name="Plant J.">
        <title>The Physcomitrella patens chromosome-scale assembly reveals moss genome structure and evolution.</title>
        <authorList>
            <person name="Lang D."/>
            <person name="Ullrich K.K."/>
            <person name="Murat F."/>
            <person name="Fuchs J."/>
            <person name="Jenkins J."/>
            <person name="Haas F.B."/>
            <person name="Piednoel M."/>
            <person name="Gundlach H."/>
            <person name="Van Bel M."/>
            <person name="Meyberg R."/>
            <person name="Vives C."/>
            <person name="Morata J."/>
            <person name="Symeonidi A."/>
            <person name="Hiss M."/>
            <person name="Muchero W."/>
            <person name="Kamisugi Y."/>
            <person name="Saleh O."/>
            <person name="Blanc G."/>
            <person name="Decker E.L."/>
            <person name="van Gessel N."/>
            <person name="Grimwood J."/>
            <person name="Hayes R.D."/>
            <person name="Graham S.W."/>
            <person name="Gunter L.E."/>
            <person name="McDaniel S.F."/>
            <person name="Hoernstein S.N.W."/>
            <person name="Larsson A."/>
            <person name="Li F.W."/>
            <person name="Perroud P.F."/>
            <person name="Phillips J."/>
            <person name="Ranjan P."/>
            <person name="Rokshar D.S."/>
            <person name="Rothfels C.J."/>
            <person name="Schneider L."/>
            <person name="Shu S."/>
            <person name="Stevenson D.W."/>
            <person name="Thummler F."/>
            <person name="Tillich M."/>
            <person name="Villarreal Aguilar J.C."/>
            <person name="Widiez T."/>
            <person name="Wong G.K."/>
            <person name="Wymore A."/>
            <person name="Zhang Y."/>
            <person name="Zimmer A.D."/>
            <person name="Quatrano R.S."/>
            <person name="Mayer K.F.X."/>
            <person name="Goodstein D."/>
            <person name="Casacuberta J.M."/>
            <person name="Vandepoele K."/>
            <person name="Reski R."/>
            <person name="Cuming A.C."/>
            <person name="Tuskan G.A."/>
            <person name="Maumus F."/>
            <person name="Salse J."/>
            <person name="Schmutz J."/>
            <person name="Rensing S.A."/>
        </authorList>
    </citation>
    <scope>NUCLEOTIDE SEQUENCE [LARGE SCALE GENOMIC DNA]</scope>
    <source>
        <strain evidence="3 4">cv. Gransden 2004</strain>
    </source>
</reference>
<dbReference type="Gramene" id="Pp3c11_24610V3.1">
    <property type="protein sequence ID" value="Pp3c11_24610V3.1"/>
    <property type="gene ID" value="Pp3c11_24610"/>
</dbReference>
<dbReference type="AlphaFoldDB" id="A9SYV2"/>
<protein>
    <recommendedName>
        <fullName evidence="5">Histidine kinase domain-containing protein</fullName>
    </recommendedName>
</protein>
<name>A9SYV2_PHYPA</name>
<dbReference type="RefSeq" id="XP_024388629.1">
    <property type="nucleotide sequence ID" value="XM_024532861.2"/>
</dbReference>
<dbReference type="HOGENOM" id="CLU_030225_0_0_1"/>
<dbReference type="PaxDb" id="3218-PP1S138_180V6.1"/>
<dbReference type="EnsemblPlants" id="Pp3c11_24610V3.2">
    <property type="protein sequence ID" value="Pp3c11_24610V3.2"/>
    <property type="gene ID" value="Pp3c11_24610"/>
</dbReference>
<dbReference type="GO" id="GO:0004673">
    <property type="term" value="F:protein histidine kinase activity"/>
    <property type="evidence" value="ECO:0000318"/>
    <property type="project" value="GO_Central"/>
</dbReference>
<evidence type="ECO:0000256" key="1">
    <source>
        <dbReference type="SAM" id="MobiDB-lite"/>
    </source>
</evidence>
<dbReference type="GeneID" id="112288569"/>
<dbReference type="InterPro" id="IPR003661">
    <property type="entry name" value="HisK_dim/P_dom"/>
</dbReference>
<reference evidence="3" key="3">
    <citation type="submission" date="2020-12" db="UniProtKB">
        <authorList>
            <consortium name="EnsemblPlants"/>
        </authorList>
    </citation>
    <scope>IDENTIFICATION</scope>
</reference>
<dbReference type="Proteomes" id="UP000006727">
    <property type="component" value="Chromosome 11"/>
</dbReference>
<dbReference type="OMA" id="HTKRNEI"/>
<keyword evidence="4" id="KW-1185">Reference proteome</keyword>